<comment type="caution">
    <text evidence="5">The sequence shown here is derived from an EMBL/GenBank/DDBJ whole genome shotgun (WGS) entry which is preliminary data.</text>
</comment>
<keyword evidence="3" id="KW-0804">Transcription</keyword>
<dbReference type="RefSeq" id="WP_184670851.1">
    <property type="nucleotide sequence ID" value="NZ_BAABAI010000022.1"/>
</dbReference>
<evidence type="ECO:0000256" key="3">
    <source>
        <dbReference type="ARBA" id="ARBA00023163"/>
    </source>
</evidence>
<dbReference type="EMBL" id="JACHJS010000001">
    <property type="protein sequence ID" value="MBB4966681.1"/>
    <property type="molecule type" value="Genomic_DNA"/>
</dbReference>
<dbReference type="PANTHER" id="PTHR33204">
    <property type="entry name" value="TRANSCRIPTIONAL REGULATOR, MARR FAMILY"/>
    <property type="match status" value="1"/>
</dbReference>
<accession>A0A7W7T524</accession>
<gene>
    <name evidence="5" type="ORF">F4559_004040</name>
</gene>
<dbReference type="Proteomes" id="UP000542674">
    <property type="component" value="Unassembled WGS sequence"/>
</dbReference>
<name>A0A7W7T524_9PSEU</name>
<dbReference type="InterPro" id="IPR036390">
    <property type="entry name" value="WH_DNA-bd_sf"/>
</dbReference>
<dbReference type="PANTHER" id="PTHR33204:SF18">
    <property type="entry name" value="TRANSCRIPTIONAL REGULATORY PROTEIN"/>
    <property type="match status" value="1"/>
</dbReference>
<organism evidence="5 6">
    <name type="scientific">Saccharothrix violaceirubra</name>
    <dbReference type="NCBI Taxonomy" id="413306"/>
    <lineage>
        <taxon>Bacteria</taxon>
        <taxon>Bacillati</taxon>
        <taxon>Actinomycetota</taxon>
        <taxon>Actinomycetes</taxon>
        <taxon>Pseudonocardiales</taxon>
        <taxon>Pseudonocardiaceae</taxon>
        <taxon>Saccharothrix</taxon>
    </lineage>
</organism>
<evidence type="ECO:0000256" key="2">
    <source>
        <dbReference type="ARBA" id="ARBA00023125"/>
    </source>
</evidence>
<evidence type="ECO:0000313" key="5">
    <source>
        <dbReference type="EMBL" id="MBB4966681.1"/>
    </source>
</evidence>
<keyword evidence="6" id="KW-1185">Reference proteome</keyword>
<dbReference type="AlphaFoldDB" id="A0A7W7T524"/>
<evidence type="ECO:0000256" key="1">
    <source>
        <dbReference type="ARBA" id="ARBA00023015"/>
    </source>
</evidence>
<dbReference type="InterPro" id="IPR002577">
    <property type="entry name" value="HTH_HxlR"/>
</dbReference>
<dbReference type="SUPFAM" id="SSF46785">
    <property type="entry name" value="Winged helix' DNA-binding domain"/>
    <property type="match status" value="1"/>
</dbReference>
<evidence type="ECO:0000259" key="4">
    <source>
        <dbReference type="PROSITE" id="PS51118"/>
    </source>
</evidence>
<dbReference type="Gene3D" id="1.10.10.10">
    <property type="entry name" value="Winged helix-like DNA-binding domain superfamily/Winged helix DNA-binding domain"/>
    <property type="match status" value="1"/>
</dbReference>
<protein>
    <submittedName>
        <fullName evidence="5">DNA-binding HxlR family transcriptional regulator</fullName>
    </submittedName>
</protein>
<dbReference type="GO" id="GO:0003677">
    <property type="term" value="F:DNA binding"/>
    <property type="evidence" value="ECO:0007669"/>
    <property type="project" value="UniProtKB-KW"/>
</dbReference>
<evidence type="ECO:0000313" key="6">
    <source>
        <dbReference type="Proteomes" id="UP000542674"/>
    </source>
</evidence>
<keyword evidence="1" id="KW-0805">Transcription regulation</keyword>
<proteinExistence type="predicted"/>
<sequence length="105" mass="11843">MDYLADCRARLAFDLMSNTWNPVVLWALRTGPHRPSALRRHIGGIRPKVLTETLRRLENHGLVTRTPHPDRVEYTLTALGTTLLPPIAAFGEWAHDHGDEVTIPT</sequence>
<dbReference type="InterPro" id="IPR036388">
    <property type="entry name" value="WH-like_DNA-bd_sf"/>
</dbReference>
<reference evidence="5 6" key="1">
    <citation type="submission" date="2020-08" db="EMBL/GenBank/DDBJ databases">
        <title>Sequencing the genomes of 1000 actinobacteria strains.</title>
        <authorList>
            <person name="Klenk H.-P."/>
        </authorList>
    </citation>
    <scope>NUCLEOTIDE SEQUENCE [LARGE SCALE GENOMIC DNA]</scope>
    <source>
        <strain evidence="5 6">DSM 45084</strain>
    </source>
</reference>
<keyword evidence="2 5" id="KW-0238">DNA-binding</keyword>
<dbReference type="Pfam" id="PF01638">
    <property type="entry name" value="HxlR"/>
    <property type="match status" value="1"/>
</dbReference>
<dbReference type="PROSITE" id="PS51118">
    <property type="entry name" value="HTH_HXLR"/>
    <property type="match status" value="1"/>
</dbReference>
<feature type="domain" description="HTH hxlR-type" evidence="4">
    <location>
        <begin position="7"/>
        <end position="102"/>
    </location>
</feature>